<evidence type="ECO:0000313" key="3">
    <source>
        <dbReference type="EMBL" id="GEU85843.1"/>
    </source>
</evidence>
<proteinExistence type="predicted"/>
<dbReference type="InterPro" id="IPR013103">
    <property type="entry name" value="RVT_2"/>
</dbReference>
<accession>A0A6L2NI41</accession>
<name>A0A6L2NI41_TANCI</name>
<feature type="region of interest" description="Disordered" evidence="1">
    <location>
        <begin position="1083"/>
        <end position="1102"/>
    </location>
</feature>
<gene>
    <name evidence="3" type="ORF">Tci_057821</name>
</gene>
<dbReference type="GO" id="GO:0006508">
    <property type="term" value="P:proteolysis"/>
    <property type="evidence" value="ECO:0007669"/>
    <property type="project" value="UniProtKB-KW"/>
</dbReference>
<dbReference type="PANTHER" id="PTHR11439">
    <property type="entry name" value="GAG-POL-RELATED RETROTRANSPOSON"/>
    <property type="match status" value="1"/>
</dbReference>
<sequence>MEIRLSTKRKLGFVKGTVLRSNIDASLQEQWDTCNNMGSQSMSITLARMKYVWEELNSMNVLPRITAISAEITAFLNAINTQTEEHSKIDSKEKCSICGYKWHPADKFALAESLGHIMFTSKQFEQLMRSLPYFGNRTEASNSAETDDELDNKYVADGTKDRKKARLVVNGNRQRKGVDYQETFALVAKMVTVKAMLLPMGYTGVGEAVQDFKRSNKDGDSFTAVLVYVDDLMITGTHATKIQHLKSQLSSHFYMKDLGSLSYFLGLEVSKTEQGIFISQKKYTMDLLQESEVMNSKPYKLPMDQHVKLQADQGAPLHDPETYRRLIGKLIYLTITRPEQGILLASSSSVQLTAYCDSDWASCHRTRRSIAEYRAMALTCCEVTWLTSLLKDLGLEDLGPVDLKCDTKHIEVDCHYVRDQHLLTKLEVSGSSRSQLAGEYRSVKAIDCVSSNKSKLKDTGKSSSPIKSKLKNTGKSNSPKSRVFSPQPVTQYNPITGEVRKESEKAAVVKKNYVVSKSKVAVVVSEKSIVVSVVKSIEKSTVVKDRDVTSKVSYESNKSAVVAPVIDNVPVATETDKETELVVAAVESVVEKDNPKVTSKISDESVKESVKVPVVKKSVKASSVVTDKPSSDNQDKIDVVADKRSSVVADKVDVVVKKSVKASSVVAYKPSSVVENKVDVVKDKVDVVADKASDALKNKLTGKGKKPVVGKDKDKPKNIAQDVVKEKFKPNPKQKVISSEILVLRKMIEKKKLKGRSKKDVSDSELETDVVDYSSDEADRKRKKLKIKAGLKRKRSGSDFSDSSEIDTKSIKLLISKLEKKVKKQESDEDSVPKKIKKKLSKKADGLKGQIGLDVFRRLREDSVISDIDWCGYIYDCLRDSKLPGGTNHYLGPLTFLILLYLDSTKFDKFPVVRTCPTIRNWSSYLMKQRQELELKDHVVGLLDLHDEWNEAEVQEYEGFIGFSETSEKEDEEDVNEGDKDPNGSNPSFDFSKISLEDFGNDSGPAEKDKAVEGNLTEQGTVVEANEAEEGEIMFTPENFTQWLEKNVDLVGEMIDSITDEYLYGDLFGDNSTTLKAMNQEITPEKIPTQKGSPSPKKKAMKPSSYLLSPYMNKKTNVVPKITRLKFILGNSLFAMQGDKMVIQSKSYEIHSESHVIYSESHMIHSETHSGHFYVVVFSLTKTTAMTILDNSPGSYDLKYKEVCDLLKKLFARHLKQYGHIRHTHVAKVKHTIPKLKWKTKENFHDCGIFTMLYMETFDGGPASNLDCGLSVKSQLQRDMLRRLRFKFITKILFHEINVHARKMLELAKEFDKTDHVEKMTIIVDAFKKKEEHSYDIMKLTSVAPEFVKLLKNEFSLSDLEVVFINPYNRESIK</sequence>
<keyword evidence="3" id="KW-0645">Protease</keyword>
<evidence type="ECO:0000256" key="1">
    <source>
        <dbReference type="SAM" id="MobiDB-lite"/>
    </source>
</evidence>
<dbReference type="SUPFAM" id="SSF56672">
    <property type="entry name" value="DNA/RNA polymerases"/>
    <property type="match status" value="1"/>
</dbReference>
<dbReference type="EMBL" id="BKCJ010009191">
    <property type="protein sequence ID" value="GEU85843.1"/>
    <property type="molecule type" value="Genomic_DNA"/>
</dbReference>
<reference evidence="3" key="1">
    <citation type="journal article" date="2019" name="Sci. Rep.">
        <title>Draft genome of Tanacetum cinerariifolium, the natural source of mosquito coil.</title>
        <authorList>
            <person name="Yamashiro T."/>
            <person name="Shiraishi A."/>
            <person name="Satake H."/>
            <person name="Nakayama K."/>
        </authorList>
    </citation>
    <scope>NUCLEOTIDE SEQUENCE</scope>
</reference>
<dbReference type="InterPro" id="IPR038765">
    <property type="entry name" value="Papain-like_cys_pep_sf"/>
</dbReference>
<feature type="region of interest" description="Disordered" evidence="1">
    <location>
        <begin position="453"/>
        <end position="492"/>
    </location>
</feature>
<dbReference type="PANTHER" id="PTHR11439:SF498">
    <property type="entry name" value="DNAK FAMILY PROTEIN"/>
    <property type="match status" value="1"/>
</dbReference>
<feature type="region of interest" description="Disordered" evidence="1">
    <location>
        <begin position="962"/>
        <end position="1016"/>
    </location>
</feature>
<organism evidence="3">
    <name type="scientific">Tanacetum cinerariifolium</name>
    <name type="common">Dalmatian daisy</name>
    <name type="synonym">Chrysanthemum cinerariifolium</name>
    <dbReference type="NCBI Taxonomy" id="118510"/>
    <lineage>
        <taxon>Eukaryota</taxon>
        <taxon>Viridiplantae</taxon>
        <taxon>Streptophyta</taxon>
        <taxon>Embryophyta</taxon>
        <taxon>Tracheophyta</taxon>
        <taxon>Spermatophyta</taxon>
        <taxon>Magnoliopsida</taxon>
        <taxon>eudicotyledons</taxon>
        <taxon>Gunneridae</taxon>
        <taxon>Pentapetalae</taxon>
        <taxon>asterids</taxon>
        <taxon>campanulids</taxon>
        <taxon>Asterales</taxon>
        <taxon>Asteraceae</taxon>
        <taxon>Asteroideae</taxon>
        <taxon>Anthemideae</taxon>
        <taxon>Anthemidinae</taxon>
        <taxon>Tanacetum</taxon>
    </lineage>
</organism>
<dbReference type="InterPro" id="IPR043502">
    <property type="entry name" value="DNA/RNA_pol_sf"/>
</dbReference>
<dbReference type="Gene3D" id="3.40.395.10">
    <property type="entry name" value="Adenoviral Proteinase, Chain A"/>
    <property type="match status" value="1"/>
</dbReference>
<keyword evidence="3" id="KW-0378">Hydrolase</keyword>
<dbReference type="Pfam" id="PF07727">
    <property type="entry name" value="RVT_2"/>
    <property type="match status" value="1"/>
</dbReference>
<feature type="domain" description="Reverse transcriptase Ty1/copia-type" evidence="2">
    <location>
        <begin position="218"/>
        <end position="303"/>
    </location>
</feature>
<dbReference type="CDD" id="cd09272">
    <property type="entry name" value="RNase_HI_RT_Ty1"/>
    <property type="match status" value="1"/>
</dbReference>
<dbReference type="SUPFAM" id="SSF54001">
    <property type="entry name" value="Cysteine proteinases"/>
    <property type="match status" value="1"/>
</dbReference>
<protein>
    <submittedName>
        <fullName evidence="3">Ulp1 protease family, C-terminal catalytic domain-containing protein</fullName>
    </submittedName>
</protein>
<feature type="compositionally biased region" description="Polar residues" evidence="1">
    <location>
        <begin position="461"/>
        <end position="480"/>
    </location>
</feature>
<evidence type="ECO:0000259" key="2">
    <source>
        <dbReference type="Pfam" id="PF07727"/>
    </source>
</evidence>
<dbReference type="GO" id="GO:0008233">
    <property type="term" value="F:peptidase activity"/>
    <property type="evidence" value="ECO:0007669"/>
    <property type="project" value="UniProtKB-KW"/>
</dbReference>
<comment type="caution">
    <text evidence="3">The sequence shown here is derived from an EMBL/GenBank/DDBJ whole genome shotgun (WGS) entry which is preliminary data.</text>
</comment>